<name>A0A8J4U724_CLAMG</name>
<evidence type="ECO:0000313" key="7">
    <source>
        <dbReference type="EMBL" id="KAF5907885.1"/>
    </source>
</evidence>
<dbReference type="InterPro" id="IPR037688">
    <property type="entry name" value="ZBBX"/>
</dbReference>
<proteinExistence type="predicted"/>
<keyword evidence="4" id="KW-0175">Coiled coil</keyword>
<evidence type="ECO:0000259" key="6">
    <source>
        <dbReference type="PROSITE" id="PS50119"/>
    </source>
</evidence>
<dbReference type="AlphaFoldDB" id="A0A8J4U724"/>
<feature type="region of interest" description="Disordered" evidence="5">
    <location>
        <begin position="100"/>
        <end position="121"/>
    </location>
</feature>
<organism evidence="7 8">
    <name type="scientific">Clarias magur</name>
    <name type="common">Asian catfish</name>
    <name type="synonym">Macropteronotus magur</name>
    <dbReference type="NCBI Taxonomy" id="1594786"/>
    <lineage>
        <taxon>Eukaryota</taxon>
        <taxon>Metazoa</taxon>
        <taxon>Chordata</taxon>
        <taxon>Craniata</taxon>
        <taxon>Vertebrata</taxon>
        <taxon>Euteleostomi</taxon>
        <taxon>Actinopterygii</taxon>
        <taxon>Neopterygii</taxon>
        <taxon>Teleostei</taxon>
        <taxon>Ostariophysi</taxon>
        <taxon>Siluriformes</taxon>
        <taxon>Clariidae</taxon>
        <taxon>Clarias</taxon>
    </lineage>
</organism>
<feature type="non-terminal residue" evidence="7">
    <location>
        <position position="967"/>
    </location>
</feature>
<feature type="region of interest" description="Disordered" evidence="5">
    <location>
        <begin position="685"/>
        <end position="717"/>
    </location>
</feature>
<keyword evidence="8" id="KW-1185">Reference proteome</keyword>
<evidence type="ECO:0000256" key="1">
    <source>
        <dbReference type="ARBA" id="ARBA00022771"/>
    </source>
</evidence>
<dbReference type="CDD" id="cd19818">
    <property type="entry name" value="Bbox1_ZBBX"/>
    <property type="match status" value="1"/>
</dbReference>
<dbReference type="InterPro" id="IPR000315">
    <property type="entry name" value="Znf_B-box"/>
</dbReference>
<dbReference type="OrthoDB" id="6226111at2759"/>
<evidence type="ECO:0000256" key="5">
    <source>
        <dbReference type="SAM" id="MobiDB-lite"/>
    </source>
</evidence>
<feature type="domain" description="B box-type" evidence="6">
    <location>
        <begin position="122"/>
        <end position="168"/>
    </location>
</feature>
<keyword evidence="1 3" id="KW-0863">Zinc-finger</keyword>
<gene>
    <name evidence="7" type="primary">zbbx</name>
    <name evidence="7" type="ORF">DAT39_002398</name>
</gene>
<dbReference type="PROSITE" id="PS50119">
    <property type="entry name" value="ZF_BBOX"/>
    <property type="match status" value="1"/>
</dbReference>
<dbReference type="PANTHER" id="PTHR28634">
    <property type="entry name" value="ZINC FINGER B-BOX DOMAIN-CONTAINING PROTEIN 1"/>
    <property type="match status" value="1"/>
</dbReference>
<sequence>MNLNNFVALPKPRSVKLNARNLRELRMETAQLSQDNKEMEIRLQQLKEVMSHEKEEREKNGAFHWKSAQTQDGTKDKEKKFKKSVPSKIKIKVLKNETFPERAERVPEPPPTKSGQSRKSRLKGKACGQCEARTAGLVCEECAEDYCVSCFAKFHQKGALRFHHIIPMQDELHTSVSTLDVMNCFQKKTEKEEEEEIWLNHNDVGETHPECRAPTFLQAVNDNQMHNKQVLFVNNTNEENEDSLLRGTFDEEESSRSFQQALNEWRTGNTYANRKHHESNQNSQTASPVSMDAMGTQTGERTHVHIEFRDHGLSYMERLLLKKHRRTQIESYQLLSTPRSLQDLITDPHTQPVEENNGTHELTAEEMDLHRYCISLFAVSCSAEAEKVNNIFKSCLSITEIDETAGDPLVDISFGVKLRDDKKISQREDDSAMVSQAKERFLNSTKPLIQKSQILANEIILSGSKESSLQSQPSDQRLSSLTFHNFQKSVDTNTLIGSEMLITEQYKETTLQEAQKEVESLSILQKCFKSDNETMFSQIPQSHKTQSALSPRPNEIHKPLMPKGPFLSQSKSAIDWDSSLSLSRQSHSPLTSSSAEFPASFMSKFNTHSPGDRCTTVYNEVPNSPLSLSTSTQSLDTFSFPQSEDPLPSTSFQCPLAGFSISSRLELSPTPSDLYHIRSKSMTPCSIKSSSQSQIDNTPSQSQEPSELQKSPLSAEQSFSDDVESYVVPLGLSSSLTEILQSSPSLHLSSNSDMSSDSIGIMPTDEDSSDEEMRRDALQDMKEGGERNLSSSALSLFPTADVSFHSQNPKNEESGLFTKPSLAIRSLAQKENNVSTNYQGLSDFFMLGLASRSVPPSLAASHPEIHTHSTSSALMSDAEKFSAATITTMPEETHTKDENNFLSGGNWSTVRKPTKHGENMQTPCTQTRGNNIWRPESSLQHHAEGQHISVVINNQPISITTRSVTPI</sequence>
<evidence type="ECO:0000313" key="8">
    <source>
        <dbReference type="Proteomes" id="UP000727407"/>
    </source>
</evidence>
<keyword evidence="2" id="KW-0862">Zinc</keyword>
<evidence type="ECO:0000256" key="4">
    <source>
        <dbReference type="SAM" id="Coils"/>
    </source>
</evidence>
<feature type="region of interest" description="Disordered" evidence="5">
    <location>
        <begin position="271"/>
        <end position="290"/>
    </location>
</feature>
<feature type="region of interest" description="Disordered" evidence="5">
    <location>
        <begin position="743"/>
        <end position="774"/>
    </location>
</feature>
<feature type="coiled-coil region" evidence="4">
    <location>
        <begin position="22"/>
        <end position="56"/>
    </location>
</feature>
<evidence type="ECO:0000256" key="2">
    <source>
        <dbReference type="ARBA" id="ARBA00022833"/>
    </source>
</evidence>
<dbReference type="GO" id="GO:0008270">
    <property type="term" value="F:zinc ion binding"/>
    <property type="evidence" value="ECO:0007669"/>
    <property type="project" value="UniProtKB-KW"/>
</dbReference>
<protein>
    <submittedName>
        <fullName evidence="7">Zinc finger B-box domain-containing protein 1</fullName>
    </submittedName>
</protein>
<evidence type="ECO:0000256" key="3">
    <source>
        <dbReference type="PROSITE-ProRule" id="PRU00024"/>
    </source>
</evidence>
<feature type="compositionally biased region" description="Low complexity" evidence="5">
    <location>
        <begin position="743"/>
        <end position="758"/>
    </location>
</feature>
<dbReference type="Proteomes" id="UP000727407">
    <property type="component" value="Unassembled WGS sequence"/>
</dbReference>
<dbReference type="PANTHER" id="PTHR28634:SF1">
    <property type="entry name" value="ZINC FINGER B-BOX DOMAIN-CONTAINING PROTEIN 1"/>
    <property type="match status" value="1"/>
</dbReference>
<keyword evidence="1 3" id="KW-0479">Metal-binding</keyword>
<accession>A0A8J4U724</accession>
<comment type="caution">
    <text evidence="7">The sequence shown here is derived from an EMBL/GenBank/DDBJ whole genome shotgun (WGS) entry which is preliminary data.</text>
</comment>
<reference evidence="7" key="1">
    <citation type="submission" date="2020-07" db="EMBL/GenBank/DDBJ databases">
        <title>Clarias magur genome sequencing, assembly and annotation.</title>
        <authorList>
            <person name="Kushwaha B."/>
            <person name="Kumar R."/>
            <person name="Das P."/>
            <person name="Joshi C.G."/>
            <person name="Kumar D."/>
            <person name="Nagpure N.S."/>
            <person name="Pandey M."/>
            <person name="Agarwal S."/>
            <person name="Srivastava S."/>
            <person name="Singh M."/>
            <person name="Sahoo L."/>
            <person name="Jayasankar P."/>
            <person name="Meher P.K."/>
            <person name="Koringa P.G."/>
            <person name="Iquebal M.A."/>
            <person name="Das S.P."/>
            <person name="Bit A."/>
            <person name="Patnaik S."/>
            <person name="Patel N."/>
            <person name="Shah T.M."/>
            <person name="Hinsu A."/>
            <person name="Jena J.K."/>
        </authorList>
    </citation>
    <scope>NUCLEOTIDE SEQUENCE</scope>
    <source>
        <strain evidence="7">CIFAMagur01</strain>
        <tissue evidence="7">Testis</tissue>
    </source>
</reference>
<dbReference type="EMBL" id="QNUK01000018">
    <property type="protein sequence ID" value="KAF5907885.1"/>
    <property type="molecule type" value="Genomic_DNA"/>
</dbReference>